<dbReference type="AlphaFoldDB" id="A0A1Z5II09"/>
<evidence type="ECO:0000256" key="1">
    <source>
        <dbReference type="ARBA" id="ARBA00022741"/>
    </source>
</evidence>
<dbReference type="PANTHER" id="PTHR40599">
    <property type="entry name" value="[CITRATE [PRO-3S]-LYASE] LIGASE"/>
    <property type="match status" value="1"/>
</dbReference>
<dbReference type="EC" id="6.2.1.22" evidence="3"/>
<dbReference type="NCBIfam" id="TIGR00124">
    <property type="entry name" value="cit_ly_ligase"/>
    <property type="match status" value="1"/>
</dbReference>
<dbReference type="GO" id="GO:0016829">
    <property type="term" value="F:lyase activity"/>
    <property type="evidence" value="ECO:0007669"/>
    <property type="project" value="UniProtKB-KW"/>
</dbReference>
<keyword evidence="2 3" id="KW-0067">ATP-binding</keyword>
<comment type="catalytic activity">
    <reaction evidence="3">
        <text>holo-[citrate lyase ACP] + acetate + ATP = acetyl-[citrate lyase ACP] + AMP + diphosphate</text>
        <dbReference type="Rhea" id="RHEA:23788"/>
        <dbReference type="Rhea" id="RHEA-COMP:10158"/>
        <dbReference type="Rhea" id="RHEA-COMP:13710"/>
        <dbReference type="ChEBI" id="CHEBI:30089"/>
        <dbReference type="ChEBI" id="CHEBI:30616"/>
        <dbReference type="ChEBI" id="CHEBI:33019"/>
        <dbReference type="ChEBI" id="CHEBI:82683"/>
        <dbReference type="ChEBI" id="CHEBI:137976"/>
        <dbReference type="ChEBI" id="CHEBI:456215"/>
        <dbReference type="EC" id="6.2.1.22"/>
    </reaction>
</comment>
<dbReference type="InterPro" id="IPR000182">
    <property type="entry name" value="GNAT_dom"/>
</dbReference>
<protein>
    <recommendedName>
        <fullName evidence="3">[Citrate [pro-3S]-lyase] ligase</fullName>
        <ecNumber evidence="3">6.2.1.22</ecNumber>
    </recommendedName>
</protein>
<evidence type="ECO:0000313" key="5">
    <source>
        <dbReference type="EMBL" id="GAX01336.1"/>
    </source>
</evidence>
<dbReference type="SMART" id="SM00764">
    <property type="entry name" value="Citrate_ly_lig"/>
    <property type="match status" value="1"/>
</dbReference>
<gene>
    <name evidence="5" type="ORF">IWT126_01362</name>
</gene>
<dbReference type="RefSeq" id="WP_089136709.1">
    <property type="nucleotide sequence ID" value="NZ_BCMG01000006.1"/>
</dbReference>
<dbReference type="SUPFAM" id="SSF52374">
    <property type="entry name" value="Nucleotidylyl transferase"/>
    <property type="match status" value="1"/>
</dbReference>
<dbReference type="STRING" id="1302250.GCA_001313225_00974"/>
<dbReference type="SUPFAM" id="SSF55729">
    <property type="entry name" value="Acyl-CoA N-acyltransferases (Nat)"/>
    <property type="match status" value="1"/>
</dbReference>
<keyword evidence="6" id="KW-1185">Reference proteome</keyword>
<dbReference type="Pfam" id="PF08218">
    <property type="entry name" value="Citrate_ly_lig"/>
    <property type="match status" value="1"/>
</dbReference>
<dbReference type="InterPro" id="IPR014729">
    <property type="entry name" value="Rossmann-like_a/b/a_fold"/>
</dbReference>
<dbReference type="Gene3D" id="3.40.630.30">
    <property type="match status" value="1"/>
</dbReference>
<comment type="function">
    <text evidence="3">Acetylation of prosthetic group (2-(5''-phosphoribosyl)-3'-dephosphocoenzyme-A) of the gamma subunit of citrate lyase.</text>
</comment>
<organism evidence="5 6">
    <name type="scientific">Secundilactobacillus silagei JCM 19001</name>
    <dbReference type="NCBI Taxonomy" id="1302250"/>
    <lineage>
        <taxon>Bacteria</taxon>
        <taxon>Bacillati</taxon>
        <taxon>Bacillota</taxon>
        <taxon>Bacilli</taxon>
        <taxon>Lactobacillales</taxon>
        <taxon>Lactobacillaceae</taxon>
        <taxon>Secundilactobacillus</taxon>
    </lineage>
</organism>
<dbReference type="OrthoDB" id="9779753at2"/>
<dbReference type="PROSITE" id="PS51186">
    <property type="entry name" value="GNAT"/>
    <property type="match status" value="1"/>
</dbReference>
<evidence type="ECO:0000256" key="3">
    <source>
        <dbReference type="PIRNR" id="PIRNR005751"/>
    </source>
</evidence>
<dbReference type="InterPro" id="IPR013166">
    <property type="entry name" value="Citrate_lyase_ligase_C"/>
</dbReference>
<comment type="caution">
    <text evidence="5">The sequence shown here is derived from an EMBL/GenBank/DDBJ whole genome shotgun (WGS) entry which is preliminary data.</text>
</comment>
<accession>A0A1Z5II09</accession>
<dbReference type="GO" id="GO:0016747">
    <property type="term" value="F:acyltransferase activity, transferring groups other than amino-acyl groups"/>
    <property type="evidence" value="ECO:0007669"/>
    <property type="project" value="InterPro"/>
</dbReference>
<dbReference type="GO" id="GO:0005524">
    <property type="term" value="F:ATP binding"/>
    <property type="evidence" value="ECO:0007669"/>
    <property type="project" value="UniProtKB-UniRule"/>
</dbReference>
<reference evidence="5 6" key="1">
    <citation type="submission" date="2015-11" db="EMBL/GenBank/DDBJ databases">
        <title>Draft genome sequences of new species of the genus Lactobacillus isolated from orchardgrass silage.</title>
        <authorList>
            <person name="Tohno M."/>
            <person name="Tanizawa Y."/>
            <person name="Arita M."/>
        </authorList>
    </citation>
    <scope>NUCLEOTIDE SEQUENCE [LARGE SCALE GENOMIC DNA]</scope>
    <source>
        <strain evidence="5 6">IWT126</strain>
    </source>
</reference>
<dbReference type="PANTHER" id="PTHR40599:SF1">
    <property type="entry name" value="[CITRATE [PRO-3S]-LYASE] LIGASE"/>
    <property type="match status" value="1"/>
</dbReference>
<feature type="domain" description="N-acetyltransferase" evidence="4">
    <location>
        <begin position="1"/>
        <end position="140"/>
    </location>
</feature>
<dbReference type="InterPro" id="IPR004821">
    <property type="entry name" value="Cyt_trans-like"/>
</dbReference>
<dbReference type="PIRSF" id="PIRSF005751">
    <property type="entry name" value="Acet_citr_lig"/>
    <property type="match status" value="1"/>
</dbReference>
<proteinExistence type="predicted"/>
<dbReference type="GO" id="GO:0008771">
    <property type="term" value="F:[citrate (pro-3S)-lyase] ligase activity"/>
    <property type="evidence" value="ECO:0007669"/>
    <property type="project" value="UniProtKB-EC"/>
</dbReference>
<evidence type="ECO:0000259" key="4">
    <source>
        <dbReference type="PROSITE" id="PS51186"/>
    </source>
</evidence>
<sequence length="352" mass="40318">MADYTVEKIYTSDKRTMKLVDELLNNEGIKRDKNLDYTCGVFNARDELVATGSCFKNTLRCLAVNHEYQGEGLMNLMISHLVDIEQERDNWHLFVYTKVSAFKFFKTLGFYEIARVQDQLVFLENRPSGFTDYLAQLDSDDHLKLKKSQKVASVVMNANPFSLGHQYLIEKAAAENDIVHLFMVSDDSSLIPFEDRKRLILAGTRHLNNVIYHESGSYIISSATFPSYFLKDSETVIKTQAQLDIDIFVEIANYLGITHRYVGSEPFSQVTSIYNDIMVRELQERGVTCMVVPRLKVDGAAVSASQIRLALKEDRLDDVQRWVPQTTLDFFKSAEGQRVIARLHRSTNVVHY</sequence>
<dbReference type="Proteomes" id="UP000198402">
    <property type="component" value="Unassembled WGS sequence"/>
</dbReference>
<dbReference type="InterPro" id="IPR005216">
    <property type="entry name" value="Citrate_lyase_ligase"/>
</dbReference>
<dbReference type="NCBIfam" id="TIGR00125">
    <property type="entry name" value="cyt_tran_rel"/>
    <property type="match status" value="1"/>
</dbReference>
<evidence type="ECO:0000256" key="2">
    <source>
        <dbReference type="ARBA" id="ARBA00022840"/>
    </source>
</evidence>
<name>A0A1Z5II09_9LACO</name>
<keyword evidence="1 3" id="KW-0547">Nucleotide-binding</keyword>
<dbReference type="InterPro" id="IPR016181">
    <property type="entry name" value="Acyl_CoA_acyltransferase"/>
</dbReference>
<keyword evidence="3 5" id="KW-0436">Ligase</keyword>
<dbReference type="EMBL" id="BCMG01000006">
    <property type="protein sequence ID" value="GAX01336.1"/>
    <property type="molecule type" value="Genomic_DNA"/>
</dbReference>
<evidence type="ECO:0000313" key="6">
    <source>
        <dbReference type="Proteomes" id="UP000198402"/>
    </source>
</evidence>
<dbReference type="Gene3D" id="3.40.50.620">
    <property type="entry name" value="HUPs"/>
    <property type="match status" value="1"/>
</dbReference>
<keyword evidence="5" id="KW-0456">Lyase</keyword>